<dbReference type="GO" id="GO:0016705">
    <property type="term" value="F:oxidoreductase activity, acting on paired donors, with incorporation or reduction of molecular oxygen"/>
    <property type="evidence" value="ECO:0007669"/>
    <property type="project" value="UniProtKB-ARBA"/>
</dbReference>
<evidence type="ECO:0000313" key="10">
    <source>
        <dbReference type="EMBL" id="KRO84295.1"/>
    </source>
</evidence>
<evidence type="ECO:0000256" key="2">
    <source>
        <dbReference type="ARBA" id="ARBA00022723"/>
    </source>
</evidence>
<dbReference type="FunFam" id="2.60.120.590:FF:000004">
    <property type="entry name" value="DNA oxidative demethylase ALKBH2"/>
    <property type="match status" value="1"/>
</dbReference>
<dbReference type="GO" id="GO:0046872">
    <property type="term" value="F:metal ion binding"/>
    <property type="evidence" value="ECO:0007669"/>
    <property type="project" value="UniProtKB-KW"/>
</dbReference>
<dbReference type="PROSITE" id="PS51471">
    <property type="entry name" value="FE2OG_OXY"/>
    <property type="match status" value="1"/>
</dbReference>
<feature type="domain" description="Fe2OG dioxygenase" evidence="9">
    <location>
        <begin position="125"/>
        <end position="230"/>
    </location>
</feature>
<dbReference type="PANTHER" id="PTHR31212">
    <property type="entry name" value="ALPHA-KETOGLUTARATE-DEPENDENT DIOXYGENASE ALKB HOMOLOG 3"/>
    <property type="match status" value="1"/>
</dbReference>
<evidence type="ECO:0000256" key="5">
    <source>
        <dbReference type="ARBA" id="ARBA00022964"/>
    </source>
</evidence>
<comment type="cofactor">
    <cofactor evidence="1">
        <name>Fe(2+)</name>
        <dbReference type="ChEBI" id="CHEBI:29033"/>
    </cofactor>
</comment>
<keyword evidence="7" id="KW-0408">Iron</keyword>
<dbReference type="InterPro" id="IPR037151">
    <property type="entry name" value="AlkB-like_sf"/>
</dbReference>
<evidence type="ECO:0000256" key="3">
    <source>
        <dbReference type="ARBA" id="ARBA00022763"/>
    </source>
</evidence>
<dbReference type="InterPro" id="IPR027450">
    <property type="entry name" value="AlkB-like"/>
</dbReference>
<keyword evidence="3" id="KW-0227">DNA damage</keyword>
<keyword evidence="2" id="KW-0479">Metal-binding</keyword>
<evidence type="ECO:0000256" key="8">
    <source>
        <dbReference type="ARBA" id="ARBA00023204"/>
    </source>
</evidence>
<dbReference type="SUPFAM" id="SSF51197">
    <property type="entry name" value="Clavaminate synthase-like"/>
    <property type="match status" value="1"/>
</dbReference>
<dbReference type="Gene3D" id="2.60.120.590">
    <property type="entry name" value="Alpha-ketoglutarate-dependent dioxygenase AlkB-like"/>
    <property type="match status" value="1"/>
</dbReference>
<dbReference type="AlphaFoldDB" id="A0A0R2TBF2"/>
<keyword evidence="6" id="KW-0560">Oxidoreductase</keyword>
<keyword evidence="4" id="KW-0460">Magnesium</keyword>
<dbReference type="Proteomes" id="UP000051242">
    <property type="component" value="Unassembled WGS sequence"/>
</dbReference>
<dbReference type="InterPro" id="IPR032854">
    <property type="entry name" value="ALKBH3"/>
</dbReference>
<dbReference type="PANTHER" id="PTHR31212:SF4">
    <property type="entry name" value="ALPHA-KETOGLUTARATE-DEPENDENT DIOXYGENASE ALKB HOMOLOG 3"/>
    <property type="match status" value="1"/>
</dbReference>
<dbReference type="GO" id="GO:0051213">
    <property type="term" value="F:dioxygenase activity"/>
    <property type="evidence" value="ECO:0007669"/>
    <property type="project" value="UniProtKB-KW"/>
</dbReference>
<sequence length="233" mass="26185">MQNDLFSALNDPEEKIKELPDLVDWVSRAPTAVSHALGDNLIVEYTNLFDASLSLRAFDAIDATTQWRQDQIRIAGRTIPVPRLQCWMGAEHCRYAYSNISLEPMPWTHEMSSIRDLVNQVTGAAFNCVLINKYRSGEDSVSWHADDEPELGPSPRIASLSLGATRRFQLKRKVSPEMTSAARSERVVIALNSGSLLVMEPGVQENWVHQVAKTKIPVGPRINLTFRTIEDNR</sequence>
<dbReference type="GO" id="GO:0140097">
    <property type="term" value="F:catalytic activity, acting on DNA"/>
    <property type="evidence" value="ECO:0007669"/>
    <property type="project" value="UniProtKB-ARBA"/>
</dbReference>
<keyword evidence="5" id="KW-0223">Dioxygenase</keyword>
<dbReference type="EMBL" id="LICD01000007">
    <property type="protein sequence ID" value="KRO84295.1"/>
    <property type="molecule type" value="Genomic_DNA"/>
</dbReference>
<keyword evidence="8" id="KW-0234">DNA repair</keyword>
<gene>
    <name evidence="10" type="ORF">ABR85_01270</name>
</gene>
<dbReference type="Pfam" id="PF13532">
    <property type="entry name" value="2OG-FeII_Oxy_2"/>
    <property type="match status" value="1"/>
</dbReference>
<reference evidence="10 11" key="1">
    <citation type="submission" date="2015-10" db="EMBL/GenBank/DDBJ databases">
        <title>Metagenome-Assembled Genomes uncover a global brackish microbiome.</title>
        <authorList>
            <person name="Hugerth L.W."/>
            <person name="Larsson J."/>
            <person name="Alneberg J."/>
            <person name="Lindh M.V."/>
            <person name="Legrand C."/>
            <person name="Pinhassi J."/>
            <person name="Andersson A.F."/>
        </authorList>
    </citation>
    <scope>NUCLEOTIDE SEQUENCE [LARGE SCALE GENOMIC DNA]</scope>
    <source>
        <strain evidence="10">BACL22 MAG-120619-bin3</strain>
    </source>
</reference>
<evidence type="ECO:0000313" key="11">
    <source>
        <dbReference type="Proteomes" id="UP000051242"/>
    </source>
</evidence>
<protein>
    <recommendedName>
        <fullName evidence="9">Fe2OG dioxygenase domain-containing protein</fullName>
    </recommendedName>
</protein>
<evidence type="ECO:0000256" key="7">
    <source>
        <dbReference type="ARBA" id="ARBA00023004"/>
    </source>
</evidence>
<evidence type="ECO:0000256" key="1">
    <source>
        <dbReference type="ARBA" id="ARBA00001954"/>
    </source>
</evidence>
<organism evidence="10 11">
    <name type="scientific">OM182 bacterium BACL3 MAG-120619-bin3</name>
    <dbReference type="NCBI Taxonomy" id="1655593"/>
    <lineage>
        <taxon>Bacteria</taxon>
        <taxon>Pseudomonadati</taxon>
        <taxon>Pseudomonadota</taxon>
        <taxon>Gammaproteobacteria</taxon>
        <taxon>OMG group</taxon>
        <taxon>OM182 clade</taxon>
    </lineage>
</organism>
<evidence type="ECO:0000256" key="6">
    <source>
        <dbReference type="ARBA" id="ARBA00023002"/>
    </source>
</evidence>
<comment type="caution">
    <text evidence="10">The sequence shown here is derived from an EMBL/GenBank/DDBJ whole genome shotgun (WGS) entry which is preliminary data.</text>
</comment>
<dbReference type="GO" id="GO:0006307">
    <property type="term" value="P:DNA alkylation repair"/>
    <property type="evidence" value="ECO:0007669"/>
    <property type="project" value="InterPro"/>
</dbReference>
<dbReference type="GO" id="GO:0016787">
    <property type="term" value="F:hydrolase activity"/>
    <property type="evidence" value="ECO:0007669"/>
    <property type="project" value="UniProtKB-ARBA"/>
</dbReference>
<dbReference type="InterPro" id="IPR005123">
    <property type="entry name" value="Oxoglu/Fe-dep_dioxygenase_dom"/>
</dbReference>
<evidence type="ECO:0000256" key="4">
    <source>
        <dbReference type="ARBA" id="ARBA00022842"/>
    </source>
</evidence>
<proteinExistence type="predicted"/>
<name>A0A0R2TBF2_9GAMM</name>
<dbReference type="GO" id="GO:0032451">
    <property type="term" value="F:demethylase activity"/>
    <property type="evidence" value="ECO:0007669"/>
    <property type="project" value="UniProtKB-ARBA"/>
</dbReference>
<evidence type="ECO:0000259" key="9">
    <source>
        <dbReference type="PROSITE" id="PS51471"/>
    </source>
</evidence>
<accession>A0A0R2TBF2</accession>